<dbReference type="EMBL" id="WNUR01000064">
    <property type="protein sequence ID" value="MDZ7542305.1"/>
    <property type="molecule type" value="Genomic_DNA"/>
</dbReference>
<dbReference type="RefSeq" id="WP_291669120.1">
    <property type="nucleotide sequence ID" value="NZ_CP148617.1"/>
</dbReference>
<comment type="caution">
    <text evidence="1">The sequence shown here is derived from an EMBL/GenBank/DDBJ whole genome shotgun (WGS) entry which is preliminary data.</text>
</comment>
<dbReference type="Proteomes" id="UP001288944">
    <property type="component" value="Unassembled WGS sequence"/>
</dbReference>
<proteinExistence type="predicted"/>
<dbReference type="AlphaFoldDB" id="A0AAW9K5W5"/>
<reference evidence="1" key="1">
    <citation type="submission" date="2019-11" db="EMBL/GenBank/DDBJ databases">
        <title>Characterization of Clostridium perfringens isolates from swine manure treated agricultural soils.</title>
        <authorList>
            <person name="Wushke S.T."/>
        </authorList>
    </citation>
    <scope>NUCLEOTIDE SEQUENCE</scope>
    <source>
        <strain evidence="1">X62</strain>
    </source>
</reference>
<accession>A0AAW9K5W5</accession>
<evidence type="ECO:0000313" key="2">
    <source>
        <dbReference type="Proteomes" id="UP001288944"/>
    </source>
</evidence>
<name>A0AAW9K5W5_CLOPF</name>
<protein>
    <submittedName>
        <fullName evidence="1">Uncharacterized protein</fullName>
    </submittedName>
</protein>
<sequence>MNDHMLDKLNYEIELSVECIAIEKGIKTYKDLKEKEPKAFDAIKALINAYNKIVEYYYLPEYVKGFKIAPKQKIEEVFNNVKGV</sequence>
<evidence type="ECO:0000313" key="1">
    <source>
        <dbReference type="EMBL" id="MDZ7542305.1"/>
    </source>
</evidence>
<organism evidence="1 2">
    <name type="scientific">Clostridium perfringens</name>
    <dbReference type="NCBI Taxonomy" id="1502"/>
    <lineage>
        <taxon>Bacteria</taxon>
        <taxon>Bacillati</taxon>
        <taxon>Bacillota</taxon>
        <taxon>Clostridia</taxon>
        <taxon>Eubacteriales</taxon>
        <taxon>Clostridiaceae</taxon>
        <taxon>Clostridium</taxon>
    </lineage>
</organism>
<gene>
    <name evidence="1" type="ORF">GNF83_13915</name>
</gene>